<evidence type="ECO:0000313" key="1">
    <source>
        <dbReference type="EMBL" id="WZB86967.1"/>
    </source>
</evidence>
<sequence length="71" mass="7991">MANIKIMDLSSWEENNFLIDVNDTTAVSILGGASNNFSELVKFAIKSMEFILIAYAIDSISRLVTYFDESY</sequence>
<evidence type="ECO:0000313" key="2">
    <source>
        <dbReference type="Proteomes" id="UP001483337"/>
    </source>
</evidence>
<organism evidence="1 2">
    <name type="scientific">Okeanomitos corallinicola TIOX110</name>
    <dbReference type="NCBI Taxonomy" id="3133117"/>
    <lineage>
        <taxon>Bacteria</taxon>
        <taxon>Bacillati</taxon>
        <taxon>Cyanobacteriota</taxon>
        <taxon>Cyanophyceae</taxon>
        <taxon>Nostocales</taxon>
        <taxon>Aphanizomenonaceae</taxon>
        <taxon>Okeanomitos</taxon>
    </lineage>
</organism>
<dbReference type="EMBL" id="CP150886">
    <property type="protein sequence ID" value="WZB86967.1"/>
    <property type="molecule type" value="Genomic_DNA"/>
</dbReference>
<protein>
    <submittedName>
        <fullName evidence="1">Uncharacterized protein</fullName>
    </submittedName>
</protein>
<name>A0ABZ2UP89_9CYAN</name>
<reference evidence="1 2" key="1">
    <citation type="submission" date="2024-04" db="EMBL/GenBank/DDBJ databases">
        <title>Okeanomitos corallinicola gen. &amp; sp. nov. (Nostocales, Cyanobacteria), a new toxic marine heterocyst-forming cyanobacterium from a coral reef.</title>
        <authorList>
            <person name="Li H."/>
            <person name="Li R."/>
            <person name="Kang J."/>
            <person name="Hii K.S."/>
            <person name="Mohamed H.F."/>
            <person name="Xu X."/>
            <person name="Luo Z."/>
        </authorList>
    </citation>
    <scope>NUCLEOTIDE SEQUENCE [LARGE SCALE GENOMIC DNA]</scope>
    <source>
        <strain evidence="1 2">TIOX110</strain>
    </source>
</reference>
<dbReference type="Proteomes" id="UP001483337">
    <property type="component" value="Chromosome"/>
</dbReference>
<gene>
    <name evidence="1" type="ORF">WJM97_16460</name>
</gene>
<dbReference type="RefSeq" id="WP_353929881.1">
    <property type="nucleotide sequence ID" value="NZ_CP150886.1"/>
</dbReference>
<accession>A0ABZ2UP89</accession>
<proteinExistence type="predicted"/>
<keyword evidence="2" id="KW-1185">Reference proteome</keyword>